<accession>A0A4Z1C4V9</accession>
<dbReference type="Gene3D" id="3.10.105.10">
    <property type="entry name" value="Dipeptide-binding Protein, Domain 3"/>
    <property type="match status" value="1"/>
</dbReference>
<sequence>MDGVQMTLTIPDKPIWQQVAQVIQAMAARAGVTIRTLALDVATLLSSQTAGDHQADLSGCRDPRPWVAVQTLWPAQ</sequence>
<dbReference type="SUPFAM" id="SSF53850">
    <property type="entry name" value="Periplasmic binding protein-like II"/>
    <property type="match status" value="1"/>
</dbReference>
<keyword evidence="2" id="KW-1185">Reference proteome</keyword>
<dbReference type="AlphaFoldDB" id="A0A4Z1C4V9"/>
<gene>
    <name evidence="1" type="ORF">E4L95_07510</name>
</gene>
<dbReference type="EMBL" id="SRPG01000052">
    <property type="protein sequence ID" value="TGN62215.1"/>
    <property type="molecule type" value="Genomic_DNA"/>
</dbReference>
<protein>
    <submittedName>
        <fullName evidence="1">Uncharacterized protein</fullName>
    </submittedName>
</protein>
<proteinExistence type="predicted"/>
<name>A0A4Z1C4V9_9RHOB</name>
<comment type="caution">
    <text evidence="1">The sequence shown here is derived from an EMBL/GenBank/DDBJ whole genome shotgun (WGS) entry which is preliminary data.</text>
</comment>
<evidence type="ECO:0000313" key="2">
    <source>
        <dbReference type="Proteomes" id="UP000297972"/>
    </source>
</evidence>
<organism evidence="1 2">
    <name type="scientific">Paracoccus liaowanqingii</name>
    <dbReference type="NCBI Taxonomy" id="2560053"/>
    <lineage>
        <taxon>Bacteria</taxon>
        <taxon>Pseudomonadati</taxon>
        <taxon>Pseudomonadota</taxon>
        <taxon>Alphaproteobacteria</taxon>
        <taxon>Rhodobacterales</taxon>
        <taxon>Paracoccaceae</taxon>
        <taxon>Paracoccus</taxon>
    </lineage>
</organism>
<reference evidence="1 2" key="1">
    <citation type="submission" date="2019-03" db="EMBL/GenBank/DDBJ databases">
        <authorList>
            <person name="Li J."/>
        </authorList>
    </citation>
    <scope>NUCLEOTIDE SEQUENCE [LARGE SCALE GENOMIC DNA]</scope>
    <source>
        <strain evidence="1 2">3058</strain>
    </source>
</reference>
<evidence type="ECO:0000313" key="1">
    <source>
        <dbReference type="EMBL" id="TGN62215.1"/>
    </source>
</evidence>
<dbReference type="Proteomes" id="UP000297972">
    <property type="component" value="Unassembled WGS sequence"/>
</dbReference>